<evidence type="ECO:0000313" key="4">
    <source>
        <dbReference type="Proteomes" id="UP000284120"/>
    </source>
</evidence>
<feature type="transmembrane region" description="Helical" evidence="1">
    <location>
        <begin position="241"/>
        <end position="258"/>
    </location>
</feature>
<feature type="transmembrane region" description="Helical" evidence="1">
    <location>
        <begin position="332"/>
        <end position="349"/>
    </location>
</feature>
<reference evidence="3 4" key="1">
    <citation type="submission" date="2018-06" db="EMBL/GenBank/DDBJ databases">
        <title>Pedobacter endophyticus sp. nov., an endophytic bacterium isolated from a leaf of Triticum aestivum.</title>
        <authorList>
            <person name="Zhang L."/>
        </authorList>
    </citation>
    <scope>NUCLEOTIDE SEQUENCE [LARGE SCALE GENOMIC DNA]</scope>
    <source>
        <strain evidence="3 4">CM134L-2</strain>
    </source>
</reference>
<dbReference type="AlphaFoldDB" id="A0A443YUY9"/>
<dbReference type="Pfam" id="PF16401">
    <property type="entry name" value="DUF5009"/>
    <property type="match status" value="1"/>
</dbReference>
<dbReference type="OrthoDB" id="9788724at2"/>
<feature type="transmembrane region" description="Helical" evidence="1">
    <location>
        <begin position="205"/>
        <end position="221"/>
    </location>
</feature>
<keyword evidence="1" id="KW-1133">Transmembrane helix</keyword>
<keyword evidence="1" id="KW-0812">Transmembrane</keyword>
<feature type="transmembrane region" description="Helical" evidence="1">
    <location>
        <begin position="279"/>
        <end position="298"/>
    </location>
</feature>
<dbReference type="PANTHER" id="PTHR31061:SF24">
    <property type="entry name" value="LD22376P"/>
    <property type="match status" value="1"/>
</dbReference>
<feature type="transmembrane region" description="Helical" evidence="1">
    <location>
        <begin position="150"/>
        <end position="169"/>
    </location>
</feature>
<protein>
    <submittedName>
        <fullName evidence="3">DUF5009 domain-containing protein</fullName>
    </submittedName>
</protein>
<comment type="caution">
    <text evidence="3">The sequence shown here is derived from an EMBL/GenBank/DDBJ whole genome shotgun (WGS) entry which is preliminary data.</text>
</comment>
<dbReference type="RefSeq" id="WP_113647506.1">
    <property type="nucleotide sequence ID" value="NZ_QMHN01000003.1"/>
</dbReference>
<feature type="transmembrane region" description="Helical" evidence="1">
    <location>
        <begin position="88"/>
        <end position="109"/>
    </location>
</feature>
<feature type="transmembrane region" description="Helical" evidence="1">
    <location>
        <begin position="12"/>
        <end position="34"/>
    </location>
</feature>
<name>A0A443YUY9_9SPHI</name>
<keyword evidence="1" id="KW-0472">Membrane</keyword>
<dbReference type="PANTHER" id="PTHR31061">
    <property type="entry name" value="LD22376P"/>
    <property type="match status" value="1"/>
</dbReference>
<evidence type="ECO:0000313" key="3">
    <source>
        <dbReference type="EMBL" id="RWU07597.1"/>
    </source>
</evidence>
<dbReference type="EMBL" id="SAYW01000003">
    <property type="protein sequence ID" value="RWU07597.1"/>
    <property type="molecule type" value="Genomic_DNA"/>
</dbReference>
<organism evidence="3 4">
    <name type="scientific">Pedobacter chitinilyticus</name>
    <dbReference type="NCBI Taxonomy" id="2233776"/>
    <lineage>
        <taxon>Bacteria</taxon>
        <taxon>Pseudomonadati</taxon>
        <taxon>Bacteroidota</taxon>
        <taxon>Sphingobacteriia</taxon>
        <taxon>Sphingobacteriales</taxon>
        <taxon>Sphingobacteriaceae</taxon>
        <taxon>Pedobacter</taxon>
    </lineage>
</organism>
<gene>
    <name evidence="3" type="ORF">DPV69_11480</name>
</gene>
<evidence type="ECO:0000256" key="1">
    <source>
        <dbReference type="SAM" id="Phobius"/>
    </source>
</evidence>
<dbReference type="InterPro" id="IPR032176">
    <property type="entry name" value="DUF5009"/>
</dbReference>
<dbReference type="Proteomes" id="UP000284120">
    <property type="component" value="Unassembled WGS sequence"/>
</dbReference>
<feature type="transmembrane region" description="Helical" evidence="1">
    <location>
        <begin position="401"/>
        <end position="419"/>
    </location>
</feature>
<feature type="domain" description="DUF5009" evidence="2">
    <location>
        <begin position="4"/>
        <end position="261"/>
    </location>
</feature>
<feature type="transmembrane region" description="Helical" evidence="1">
    <location>
        <begin position="181"/>
        <end position="198"/>
    </location>
</feature>
<feature type="transmembrane region" description="Helical" evidence="1">
    <location>
        <begin position="439"/>
        <end position="459"/>
    </location>
</feature>
<accession>A0A443YUY9</accession>
<feature type="transmembrane region" description="Helical" evidence="1">
    <location>
        <begin position="121"/>
        <end position="138"/>
    </location>
</feature>
<feature type="transmembrane region" description="Helical" evidence="1">
    <location>
        <begin position="361"/>
        <end position="380"/>
    </location>
</feature>
<sequence>MNKRLNSLDAFRGLAILCMVLSSSIAFGELMPAWMFHAQTPPPTHVFNPNLPGITWVDLVFPFFLFSMGAAIPLALHKKAEELPFHKIFTQLFTRLVLLAFFAIFTFHARAWVMEKNPSSITQLISIAAFACLFLIYGNWSAFVKHKFALALKIAGILLAVSFLAFYSFAYGDFSLAKSDIIIIVLANMAFFGGLIWYFTRKQPIWRIAILPFVMAVFLASKEDNSINQLIFESTPANWLYKFYYLKYLFIIIPGTFAGEWFIKESKNEKAETASKKSLLLVAVIACILVFVNLWGLFTRSLELNLLLNLIGCACLLLLAKQVKQSPLINNMISAGVYLLLLGLFFEAYEGGIKKDFSTYSYYFVCSGLSFLTLLAFSLVEKLGYLKGLTNFLANNGKNPMIAYTAGNLLLIPLLKLTTLSNYLDAMNTGPFVGTARGLIFTGIVALITVLFTRIKFFWKT</sequence>
<evidence type="ECO:0000259" key="2">
    <source>
        <dbReference type="Pfam" id="PF16401"/>
    </source>
</evidence>
<keyword evidence="4" id="KW-1185">Reference proteome</keyword>
<proteinExistence type="predicted"/>
<feature type="transmembrane region" description="Helical" evidence="1">
    <location>
        <begin position="304"/>
        <end position="320"/>
    </location>
</feature>
<feature type="transmembrane region" description="Helical" evidence="1">
    <location>
        <begin position="54"/>
        <end position="76"/>
    </location>
</feature>